<dbReference type="InterPro" id="IPR036691">
    <property type="entry name" value="Endo/exonu/phosph_ase_sf"/>
</dbReference>
<dbReference type="CDD" id="cd09076">
    <property type="entry name" value="L1-EN"/>
    <property type="match status" value="1"/>
</dbReference>
<evidence type="ECO:0000313" key="2">
    <source>
        <dbReference type="Ensembl" id="ENSSSCP00070042996.1"/>
    </source>
</evidence>
<dbReference type="Ensembl" id="ENSSSCT00070050859.1">
    <property type="protein sequence ID" value="ENSSSCP00070042996.1"/>
    <property type="gene ID" value="ENSSSCG00070025442.1"/>
</dbReference>
<reference evidence="2 3" key="1">
    <citation type="submission" date="2017-08" db="EMBL/GenBank/DDBJ databases">
        <title>USMARCv1.0.</title>
        <authorList>
            <person name="Hannum G.I."/>
            <person name="Koren S."/>
            <person name="Schroeder S.G."/>
            <person name="Chin S.C."/>
            <person name="Nonneman D.J."/>
            <person name="Becker S.A."/>
            <person name="Rosen B.D."/>
            <person name="Bickhart D.M."/>
            <person name="Putnam N.H."/>
            <person name="Green R.E."/>
            <person name="Tuggle C.K."/>
            <person name="Liu H."/>
            <person name="Rohrer G.A."/>
            <person name="Warr A."/>
            <person name="Hall R."/>
            <person name="Kim K."/>
            <person name="Hume D.A."/>
            <person name="Talbot R."/>
            <person name="Chow W."/>
            <person name="Howe K."/>
            <person name="Schwartz A.S."/>
            <person name="Watson M."/>
            <person name="Archibald A.L."/>
            <person name="Phillippy A.M."/>
            <person name="Smith T.P.L."/>
        </authorList>
    </citation>
    <scope>NUCLEOTIDE SEQUENCE [LARGE SCALE GENOMIC DNA]</scope>
</reference>
<feature type="domain" description="Endonuclease/exonuclease/phosphatase" evidence="1">
    <location>
        <begin position="10"/>
        <end position="229"/>
    </location>
</feature>
<reference evidence="2" key="2">
    <citation type="submission" date="2025-08" db="UniProtKB">
        <authorList>
            <consortium name="Ensembl"/>
        </authorList>
    </citation>
    <scope>IDENTIFICATION</scope>
</reference>
<dbReference type="GO" id="GO:0003824">
    <property type="term" value="F:catalytic activity"/>
    <property type="evidence" value="ECO:0007669"/>
    <property type="project" value="InterPro"/>
</dbReference>
<dbReference type="SUPFAM" id="SSF56219">
    <property type="entry name" value="DNase I-like"/>
    <property type="match status" value="1"/>
</dbReference>
<dbReference type="AlphaFoldDB" id="A0A4X1VLV7"/>
<sequence>MAVNNHLTIITLNINGLNAPIKRHRVAEWIKRQKPSICCLQETHLRTKDTYRLKVKGWGKIFHANRHDRKAGVATLISDKIDFKTKDIKKDKEGHYVMIKGSIQGEDVTIVNIYAPNIGAPRYIQQILTDIKGDIDENTIIVGDLNTPLTSMDRSSRQKTNKATEILKETIEKLDLIDIFRTLHPKKSEYTFFSNAHGTFSRIDHILGHKANLNKFRSVEIISSIFSDHNAMKLEINHGKRKEKKPTTWRLNNMLLKNQWVNEEIKKEIKNYLETNDNEDTTSQNLWDAVKAVLRGKFIAIQAFLKKEERSQMDNLTLHLNELEKEEQRSPKVSRRKEIIKIKEEINKIETQKTIEKINKTKSWFFEKVNKTDKPLARLTKKRRERTQITKIINEKGEITTDTAEIQKTIREYYEELYGNKFDNLQEMDNFLESYSLPKLNQV</sequence>
<dbReference type="InterPro" id="IPR005135">
    <property type="entry name" value="Endo/exonuclease/phosphatase"/>
</dbReference>
<dbReference type="Gene3D" id="3.60.10.10">
    <property type="entry name" value="Endonuclease/exonuclease/phosphatase"/>
    <property type="match status" value="1"/>
</dbReference>
<proteinExistence type="predicted"/>
<name>A0A4X1VLV7_PIG</name>
<evidence type="ECO:0000259" key="1">
    <source>
        <dbReference type="Pfam" id="PF03372"/>
    </source>
</evidence>
<dbReference type="Pfam" id="PF03372">
    <property type="entry name" value="Exo_endo_phos"/>
    <property type="match status" value="1"/>
</dbReference>
<evidence type="ECO:0000313" key="3">
    <source>
        <dbReference type="Proteomes" id="UP000314985"/>
    </source>
</evidence>
<protein>
    <recommendedName>
        <fullName evidence="1">Endonuclease/exonuclease/phosphatase domain-containing protein</fullName>
    </recommendedName>
</protein>
<dbReference type="PANTHER" id="PTHR19446">
    <property type="entry name" value="REVERSE TRANSCRIPTASES"/>
    <property type="match status" value="1"/>
</dbReference>
<organism evidence="2 3">
    <name type="scientific">Sus scrofa</name>
    <name type="common">Pig</name>
    <dbReference type="NCBI Taxonomy" id="9823"/>
    <lineage>
        <taxon>Eukaryota</taxon>
        <taxon>Metazoa</taxon>
        <taxon>Chordata</taxon>
        <taxon>Craniata</taxon>
        <taxon>Vertebrata</taxon>
        <taxon>Euteleostomi</taxon>
        <taxon>Mammalia</taxon>
        <taxon>Eutheria</taxon>
        <taxon>Laurasiatheria</taxon>
        <taxon>Artiodactyla</taxon>
        <taxon>Suina</taxon>
        <taxon>Suidae</taxon>
        <taxon>Sus</taxon>
    </lineage>
</organism>
<dbReference type="Proteomes" id="UP000314985">
    <property type="component" value="Chromosome 15"/>
</dbReference>
<accession>A0A4X1VLV7</accession>